<sequence>MHMVTTWEMWFQQLYAFLGAQQRRIEQLEKQVGQLQGELAAVQKQKTIQIDRIEYKFDQLKVEKLEGTLSIGINPGALEDIADATVNGAPLAPGPGPGSETPVDTEEAVPEAGEEGIGPGTRMPPGMEGWYAPPRPGSAGAAGHGGSGAVASAQGHSGGSGAAASSAGTNGGSGAAAGSAGTNGGSAAAGSAGRNSGSGAAAGSAGPNGGSGAAAGTAHPWSELEREVKATISRYLQQEVRDDLLGFEARYHFPLDEGYRDMLVDDIRGQIDGRIRHYVQQQGGGGRDLAAQQWIVEKTKADIRTALDAYLAQLPIQKGDRP</sequence>
<comment type="caution">
    <text evidence="3">The sequence shown here is derived from an EMBL/GenBank/DDBJ whole genome shotgun (WGS) entry which is preliminary data.</text>
</comment>
<evidence type="ECO:0000313" key="4">
    <source>
        <dbReference type="Proteomes" id="UP000298246"/>
    </source>
</evidence>
<protein>
    <recommendedName>
        <fullName evidence="5">Spore germination protein GerPC</fullName>
    </recommendedName>
</protein>
<evidence type="ECO:0000256" key="2">
    <source>
        <dbReference type="SAM" id="MobiDB-lite"/>
    </source>
</evidence>
<reference evidence="3 4" key="1">
    <citation type="submission" date="2017-03" db="EMBL/GenBank/DDBJ databases">
        <title>Isolation of Levoglucosan Utilizing Bacteria.</title>
        <authorList>
            <person name="Arya A.S."/>
        </authorList>
    </citation>
    <scope>NUCLEOTIDE SEQUENCE [LARGE SCALE GENOMIC DNA]</scope>
    <source>
        <strain evidence="3 4">MEC069</strain>
    </source>
</reference>
<gene>
    <name evidence="3" type="ORF">B5M42_10745</name>
</gene>
<evidence type="ECO:0000313" key="3">
    <source>
        <dbReference type="EMBL" id="TFE88024.1"/>
    </source>
</evidence>
<feature type="compositionally biased region" description="Acidic residues" evidence="2">
    <location>
        <begin position="103"/>
        <end position="114"/>
    </location>
</feature>
<dbReference type="Pfam" id="PF10737">
    <property type="entry name" value="GerPC"/>
    <property type="match status" value="2"/>
</dbReference>
<name>A0A4Y8Q2M9_9BACL</name>
<dbReference type="InterPro" id="IPR019673">
    <property type="entry name" value="Spore_germination_GerPC"/>
</dbReference>
<dbReference type="EMBL" id="MYFO01000011">
    <property type="protein sequence ID" value="TFE88024.1"/>
    <property type="molecule type" value="Genomic_DNA"/>
</dbReference>
<keyword evidence="1" id="KW-0175">Coiled coil</keyword>
<evidence type="ECO:0000256" key="1">
    <source>
        <dbReference type="SAM" id="Coils"/>
    </source>
</evidence>
<feature type="coiled-coil region" evidence="1">
    <location>
        <begin position="18"/>
        <end position="45"/>
    </location>
</feature>
<organism evidence="3 4">
    <name type="scientific">Paenibacillus athensensis</name>
    <dbReference type="NCBI Taxonomy" id="1967502"/>
    <lineage>
        <taxon>Bacteria</taxon>
        <taxon>Bacillati</taxon>
        <taxon>Bacillota</taxon>
        <taxon>Bacilli</taxon>
        <taxon>Bacillales</taxon>
        <taxon>Paenibacillaceae</taxon>
        <taxon>Paenibacillus</taxon>
    </lineage>
</organism>
<dbReference type="OrthoDB" id="2991331at2"/>
<dbReference type="AlphaFoldDB" id="A0A4Y8Q2M9"/>
<feature type="compositionally biased region" description="Low complexity" evidence="2">
    <location>
        <begin position="176"/>
        <end position="205"/>
    </location>
</feature>
<dbReference type="Proteomes" id="UP000298246">
    <property type="component" value="Unassembled WGS sequence"/>
</dbReference>
<accession>A0A4Y8Q2M9</accession>
<evidence type="ECO:0008006" key="5">
    <source>
        <dbReference type="Google" id="ProtNLM"/>
    </source>
</evidence>
<keyword evidence="4" id="KW-1185">Reference proteome</keyword>
<proteinExistence type="predicted"/>
<feature type="region of interest" description="Disordered" evidence="2">
    <location>
        <begin position="86"/>
        <end position="220"/>
    </location>
</feature>